<keyword evidence="6" id="KW-0732">Signal</keyword>
<evidence type="ECO:0000256" key="7">
    <source>
        <dbReference type="ARBA" id="ARBA00022927"/>
    </source>
</evidence>
<evidence type="ECO:0000256" key="8">
    <source>
        <dbReference type="ARBA" id="ARBA00022989"/>
    </source>
</evidence>
<keyword evidence="5 10" id="KW-0812">Transmembrane</keyword>
<evidence type="ECO:0000256" key="10">
    <source>
        <dbReference type="SAM" id="Phobius"/>
    </source>
</evidence>
<evidence type="ECO:0000256" key="3">
    <source>
        <dbReference type="ARBA" id="ARBA00022448"/>
    </source>
</evidence>
<dbReference type="Ensembl" id="ENSPCLT00000008674.1">
    <property type="protein sequence ID" value="ENSPCLP00000006303.1"/>
    <property type="gene ID" value="ENSPCLG00000005268.1"/>
</dbReference>
<accession>A0A669PIU3</accession>
<evidence type="ECO:0000313" key="12">
    <source>
        <dbReference type="Proteomes" id="UP000472261"/>
    </source>
</evidence>
<evidence type="ECO:0000313" key="11">
    <source>
        <dbReference type="Ensembl" id="ENSPCLP00000006303.1"/>
    </source>
</evidence>
<reference evidence="11" key="1">
    <citation type="submission" date="2025-08" db="UniProtKB">
        <authorList>
            <consortium name="Ensembl"/>
        </authorList>
    </citation>
    <scope>IDENTIFICATION</scope>
</reference>
<reference evidence="11" key="2">
    <citation type="submission" date="2025-09" db="UniProtKB">
        <authorList>
            <consortium name="Ensembl"/>
        </authorList>
    </citation>
    <scope>IDENTIFICATION</scope>
</reference>
<name>A0A669PIU3_PHACC</name>
<dbReference type="PANTHER" id="PTHR14995">
    <property type="entry name" value="AMNIONLESS"/>
    <property type="match status" value="1"/>
</dbReference>
<feature type="transmembrane region" description="Helical" evidence="10">
    <location>
        <begin position="359"/>
        <end position="380"/>
    </location>
</feature>
<dbReference type="Proteomes" id="UP000472261">
    <property type="component" value="Unplaced"/>
</dbReference>
<evidence type="ECO:0000256" key="2">
    <source>
        <dbReference type="ARBA" id="ARBA00021200"/>
    </source>
</evidence>
<dbReference type="GO" id="GO:0016324">
    <property type="term" value="C:apical plasma membrane"/>
    <property type="evidence" value="ECO:0007669"/>
    <property type="project" value="TreeGrafter"/>
</dbReference>
<sequence>MSSEHLVRAGALLGQYWLTFASLLLLAATMAAYKKWIPNTNFETASNWDKERIPCARDTIHFEKDEVVSVFVRSTHALTDMYLPLNGEFLLASGSGFAAFDGSWDPGCAVLSFANAEQHSWFNPELWQDVSSRVPAGRIFLLDEERVPCQYDRVIFQPETSFRVNLDSSRQEIPVQSISLMGQELSSAEAWAEYLRSPSAAWQFHGNATLQVTGTRCPHSSGCACGNSQDGDRICASLLRAERCPALACHSPLRPLGHCCGVCGEWGPLSLCHFFENKKHAAQTFLGLLPRGSTPVIQIVLVDGEAGVQTGSAAEQLAADIMGDIAQHGEALGIPAGSVEVATGSTLGGQMAIHASRQIALGTVLGLLFTLLVLGGLLYVHRKGKLRYGQGFCSSMWLMLDIRKNVFSEGVAVHWHRLPREVGGIIIPGGVQELWRYSSEGVA</sequence>
<protein>
    <recommendedName>
        <fullName evidence="2">Protein amnionless</fullName>
    </recommendedName>
</protein>
<dbReference type="GO" id="GO:0006898">
    <property type="term" value="P:receptor-mediated endocytosis"/>
    <property type="evidence" value="ECO:0007669"/>
    <property type="project" value="TreeGrafter"/>
</dbReference>
<dbReference type="AlphaFoldDB" id="A0A669PIU3"/>
<keyword evidence="9 10" id="KW-0472">Membrane</keyword>
<dbReference type="InterPro" id="IPR026112">
    <property type="entry name" value="AMN"/>
</dbReference>
<evidence type="ECO:0000256" key="1">
    <source>
        <dbReference type="ARBA" id="ARBA00004251"/>
    </source>
</evidence>
<proteinExistence type="predicted"/>
<keyword evidence="3" id="KW-0813">Transport</keyword>
<keyword evidence="8 10" id="KW-1133">Transmembrane helix</keyword>
<dbReference type="Pfam" id="PF14828">
    <property type="entry name" value="Amnionless"/>
    <property type="match status" value="1"/>
</dbReference>
<dbReference type="GO" id="GO:0015031">
    <property type="term" value="P:protein transport"/>
    <property type="evidence" value="ECO:0007669"/>
    <property type="project" value="UniProtKB-KW"/>
</dbReference>
<evidence type="ECO:0000256" key="5">
    <source>
        <dbReference type="ARBA" id="ARBA00022692"/>
    </source>
</evidence>
<dbReference type="PANTHER" id="PTHR14995:SF2">
    <property type="entry name" value="PROTEIN AMNIONLESS"/>
    <property type="match status" value="1"/>
</dbReference>
<keyword evidence="4" id="KW-1003">Cell membrane</keyword>
<evidence type="ECO:0000256" key="6">
    <source>
        <dbReference type="ARBA" id="ARBA00022729"/>
    </source>
</evidence>
<evidence type="ECO:0000256" key="9">
    <source>
        <dbReference type="ARBA" id="ARBA00023136"/>
    </source>
</evidence>
<keyword evidence="7" id="KW-0653">Protein transport</keyword>
<comment type="subcellular location">
    <subcellularLocation>
        <location evidence="1">Cell membrane</location>
        <topology evidence="1">Single-pass type I membrane protein</topology>
    </subcellularLocation>
</comment>
<dbReference type="OMA" id="PDRFSWL"/>
<keyword evidence="12" id="KW-1185">Reference proteome</keyword>
<evidence type="ECO:0000256" key="4">
    <source>
        <dbReference type="ARBA" id="ARBA00022475"/>
    </source>
</evidence>
<organism evidence="11 12">
    <name type="scientific">Phasianus colchicus</name>
    <name type="common">Common pheasant</name>
    <dbReference type="NCBI Taxonomy" id="9054"/>
    <lineage>
        <taxon>Eukaryota</taxon>
        <taxon>Metazoa</taxon>
        <taxon>Chordata</taxon>
        <taxon>Craniata</taxon>
        <taxon>Vertebrata</taxon>
        <taxon>Euteleostomi</taxon>
        <taxon>Archelosauria</taxon>
        <taxon>Archosauria</taxon>
        <taxon>Dinosauria</taxon>
        <taxon>Saurischia</taxon>
        <taxon>Theropoda</taxon>
        <taxon>Coelurosauria</taxon>
        <taxon>Aves</taxon>
        <taxon>Neognathae</taxon>
        <taxon>Galloanserae</taxon>
        <taxon>Galliformes</taxon>
        <taxon>Phasianidae</taxon>
        <taxon>Phasianinae</taxon>
        <taxon>Phasianus</taxon>
    </lineage>
</organism>
<dbReference type="GO" id="GO:0030139">
    <property type="term" value="C:endocytic vesicle"/>
    <property type="evidence" value="ECO:0007669"/>
    <property type="project" value="TreeGrafter"/>
</dbReference>